<dbReference type="AlphaFoldDB" id="A0A023G2K2"/>
<accession>A0A023G2K2</accession>
<evidence type="ECO:0000256" key="1">
    <source>
        <dbReference type="SAM" id="SignalP"/>
    </source>
</evidence>
<dbReference type="Gene3D" id="2.60.40.10">
    <property type="entry name" value="Immunoglobulins"/>
    <property type="match status" value="1"/>
</dbReference>
<reference evidence="2" key="1">
    <citation type="submission" date="2014-03" db="EMBL/GenBank/DDBJ databases">
        <title>The sialotranscriptome of Amblyomma triste, Amblyomma parvum and Amblyomma cajennense ticks, uncovered by 454-based RNA-seq.</title>
        <authorList>
            <person name="Garcia G.R."/>
            <person name="Gardinassi L.G."/>
            <person name="Ribeiro J.M."/>
            <person name="Anatriello E."/>
            <person name="Ferreira B.R."/>
            <person name="Moreira H.N."/>
            <person name="Mafra C."/>
            <person name="Olegario M.M."/>
            <person name="Szabo P.J."/>
            <person name="Miranda-Santos I.K."/>
            <person name="Maruyama S.R."/>
        </authorList>
    </citation>
    <scope>NUCLEOTIDE SEQUENCE</scope>
    <source>
        <strain evidence="2">Mato Grasso do Sul</strain>
        <tissue evidence="2">Salivary glands</tissue>
    </source>
</reference>
<sequence>MGPHTLAVALLLFVTRTGASEAPQSNSGEPPMATTVVRERGKFAITCKVPMTHVPLWLKDGVPVAQSQGYHLEQEYPFPASNGSVSHIFMRLSVERAHLSHAGHYKCSSFSPHAHRIVVVADSAIQTNEEIPGKGIILDPKSGTLTLTCNYTDNPTREIVK</sequence>
<dbReference type="SUPFAM" id="SSF48726">
    <property type="entry name" value="Immunoglobulin"/>
    <property type="match status" value="1"/>
</dbReference>
<dbReference type="InterPro" id="IPR036179">
    <property type="entry name" value="Ig-like_dom_sf"/>
</dbReference>
<evidence type="ECO:0000313" key="2">
    <source>
        <dbReference type="EMBL" id="JAC27969.1"/>
    </source>
</evidence>
<feature type="chain" id="PRO_5001516118" evidence="1">
    <location>
        <begin position="20"/>
        <end position="161"/>
    </location>
</feature>
<keyword evidence="1" id="KW-0732">Signal</keyword>
<dbReference type="EMBL" id="GBBM01007449">
    <property type="protein sequence ID" value="JAC27969.1"/>
    <property type="molecule type" value="mRNA"/>
</dbReference>
<name>A0A023G2K2_AMBTT</name>
<feature type="non-terminal residue" evidence="2">
    <location>
        <position position="161"/>
    </location>
</feature>
<protein>
    <submittedName>
        <fullName evidence="2">Putative secreted conserved protein 62</fullName>
    </submittedName>
</protein>
<proteinExistence type="evidence at transcript level"/>
<organism evidence="2">
    <name type="scientific">Amblyomma triste</name>
    <name type="common">Neotropical tick</name>
    <dbReference type="NCBI Taxonomy" id="251400"/>
    <lineage>
        <taxon>Eukaryota</taxon>
        <taxon>Metazoa</taxon>
        <taxon>Ecdysozoa</taxon>
        <taxon>Arthropoda</taxon>
        <taxon>Chelicerata</taxon>
        <taxon>Arachnida</taxon>
        <taxon>Acari</taxon>
        <taxon>Parasitiformes</taxon>
        <taxon>Ixodida</taxon>
        <taxon>Ixodoidea</taxon>
        <taxon>Ixodidae</taxon>
        <taxon>Amblyomminae</taxon>
        <taxon>Amblyomma</taxon>
    </lineage>
</organism>
<dbReference type="InterPro" id="IPR013783">
    <property type="entry name" value="Ig-like_fold"/>
</dbReference>
<feature type="signal peptide" evidence="1">
    <location>
        <begin position="1"/>
        <end position="19"/>
    </location>
</feature>